<keyword evidence="2" id="KW-1277">Toxin-antitoxin system</keyword>
<reference evidence="7 8" key="1">
    <citation type="submission" date="2021-03" db="EMBL/GenBank/DDBJ databases">
        <authorList>
            <person name="So Y."/>
        </authorList>
    </citation>
    <scope>NUCLEOTIDE SEQUENCE [LARGE SCALE GENOMIC DNA]</scope>
    <source>
        <strain evidence="7 8">PWR1</strain>
    </source>
</reference>
<evidence type="ECO:0000256" key="5">
    <source>
        <dbReference type="ARBA" id="ARBA00022801"/>
    </source>
</evidence>
<evidence type="ECO:0000256" key="1">
    <source>
        <dbReference type="ARBA" id="ARBA00008172"/>
    </source>
</evidence>
<dbReference type="InterPro" id="IPR009614">
    <property type="entry name" value="YoeB_toxin"/>
</dbReference>
<gene>
    <name evidence="7" type="ORF">J5Y09_23415</name>
</gene>
<keyword evidence="8" id="KW-1185">Reference proteome</keyword>
<evidence type="ECO:0000256" key="6">
    <source>
        <dbReference type="ARBA" id="ARBA00030388"/>
    </source>
</evidence>
<dbReference type="NCBIfam" id="TIGR02116">
    <property type="entry name" value="toxin_Txe_YoeB"/>
    <property type="match status" value="1"/>
</dbReference>
<dbReference type="Pfam" id="PF06769">
    <property type="entry name" value="YoeB_toxin"/>
    <property type="match status" value="1"/>
</dbReference>
<proteinExistence type="inferred from homology"/>
<dbReference type="Gene3D" id="3.30.2310.20">
    <property type="entry name" value="RelE-like"/>
    <property type="match status" value="1"/>
</dbReference>
<sequence>MRVEFTDEAWADYLDWFAQDGATLARINALIEDARRQPFAGLGKPEPLKGPLTGCWSRRITREHRLVYRVAGKAGEDQRIIVLMCRYHYG</sequence>
<evidence type="ECO:0000256" key="4">
    <source>
        <dbReference type="ARBA" id="ARBA00022759"/>
    </source>
</evidence>
<dbReference type="RefSeq" id="WP_209354278.1">
    <property type="nucleotide sequence ID" value="NZ_JAGIYZ010000042.1"/>
</dbReference>
<dbReference type="PANTHER" id="PTHR38039">
    <property type="entry name" value="TOXIN YOEB"/>
    <property type="match status" value="1"/>
</dbReference>
<keyword evidence="3" id="KW-0540">Nuclease</keyword>
<dbReference type="InterPro" id="IPR035093">
    <property type="entry name" value="RelE/ParE_toxin_dom_sf"/>
</dbReference>
<organism evidence="7 8">
    <name type="scientific">Roseomonas nitratireducens</name>
    <dbReference type="NCBI Taxonomy" id="2820810"/>
    <lineage>
        <taxon>Bacteria</taxon>
        <taxon>Pseudomonadati</taxon>
        <taxon>Pseudomonadota</taxon>
        <taxon>Alphaproteobacteria</taxon>
        <taxon>Acetobacterales</taxon>
        <taxon>Roseomonadaceae</taxon>
        <taxon>Roseomonas</taxon>
    </lineage>
</organism>
<evidence type="ECO:0000313" key="7">
    <source>
        <dbReference type="EMBL" id="MBP0466897.1"/>
    </source>
</evidence>
<name>A0ABS4B016_9PROT</name>
<comment type="similarity">
    <text evidence="1">Belongs to the YoeB family.</text>
</comment>
<evidence type="ECO:0000256" key="3">
    <source>
        <dbReference type="ARBA" id="ARBA00022722"/>
    </source>
</evidence>
<accession>A0ABS4B016</accession>
<comment type="caution">
    <text evidence="7">The sequence shown here is derived from an EMBL/GenBank/DDBJ whole genome shotgun (WGS) entry which is preliminary data.</text>
</comment>
<dbReference type="EMBL" id="JAGIYZ010000042">
    <property type="protein sequence ID" value="MBP0466897.1"/>
    <property type="molecule type" value="Genomic_DNA"/>
</dbReference>
<dbReference type="SUPFAM" id="SSF143011">
    <property type="entry name" value="RelE-like"/>
    <property type="match status" value="1"/>
</dbReference>
<evidence type="ECO:0000256" key="2">
    <source>
        <dbReference type="ARBA" id="ARBA00022649"/>
    </source>
</evidence>
<dbReference type="PANTHER" id="PTHR38039:SF1">
    <property type="entry name" value="TOXIN YOEB"/>
    <property type="match status" value="1"/>
</dbReference>
<protein>
    <recommendedName>
        <fullName evidence="6">Putative mRNA interferase YoeB</fullName>
    </recommendedName>
</protein>
<dbReference type="Proteomes" id="UP000680815">
    <property type="component" value="Unassembled WGS sequence"/>
</dbReference>
<keyword evidence="5" id="KW-0378">Hydrolase</keyword>
<keyword evidence="4" id="KW-0255">Endonuclease</keyword>
<evidence type="ECO:0000313" key="8">
    <source>
        <dbReference type="Proteomes" id="UP000680815"/>
    </source>
</evidence>